<gene>
    <name evidence="1" type="ORF">K0M31_012135</name>
</gene>
<dbReference type="Proteomes" id="UP001177670">
    <property type="component" value="Unassembled WGS sequence"/>
</dbReference>
<reference evidence="1" key="1">
    <citation type="submission" date="2021-10" db="EMBL/GenBank/DDBJ databases">
        <title>Melipona bicolor Genome sequencing and assembly.</title>
        <authorList>
            <person name="Araujo N.S."/>
            <person name="Arias M.C."/>
        </authorList>
    </citation>
    <scope>NUCLEOTIDE SEQUENCE</scope>
    <source>
        <strain evidence="1">USP_2M_L1-L4_2017</strain>
        <tissue evidence="1">Whole body</tissue>
    </source>
</reference>
<organism evidence="1 2">
    <name type="scientific">Melipona bicolor</name>
    <dbReference type="NCBI Taxonomy" id="60889"/>
    <lineage>
        <taxon>Eukaryota</taxon>
        <taxon>Metazoa</taxon>
        <taxon>Ecdysozoa</taxon>
        <taxon>Arthropoda</taxon>
        <taxon>Hexapoda</taxon>
        <taxon>Insecta</taxon>
        <taxon>Pterygota</taxon>
        <taxon>Neoptera</taxon>
        <taxon>Endopterygota</taxon>
        <taxon>Hymenoptera</taxon>
        <taxon>Apocrita</taxon>
        <taxon>Aculeata</taxon>
        <taxon>Apoidea</taxon>
        <taxon>Anthophila</taxon>
        <taxon>Apidae</taxon>
        <taxon>Melipona</taxon>
    </lineage>
</organism>
<evidence type="ECO:0000313" key="2">
    <source>
        <dbReference type="Proteomes" id="UP001177670"/>
    </source>
</evidence>
<dbReference type="EMBL" id="JAHYIQ010000003">
    <property type="protein sequence ID" value="KAK1134365.1"/>
    <property type="molecule type" value="Genomic_DNA"/>
</dbReference>
<protein>
    <submittedName>
        <fullName evidence="1">Uncharacterized protein</fullName>
    </submittedName>
</protein>
<proteinExistence type="predicted"/>
<name>A0AA40GAY9_9HYME</name>
<evidence type="ECO:0000313" key="1">
    <source>
        <dbReference type="EMBL" id="KAK1134365.1"/>
    </source>
</evidence>
<dbReference type="AlphaFoldDB" id="A0AA40GAY9"/>
<keyword evidence="2" id="KW-1185">Reference proteome</keyword>
<comment type="caution">
    <text evidence="1">The sequence shown here is derived from an EMBL/GenBank/DDBJ whole genome shotgun (WGS) entry which is preliminary data.</text>
</comment>
<accession>A0AA40GAY9</accession>
<sequence length="54" mass="5949">MANQKKKLLSFCCATSEKEEHAVQAHKKIIDEAFNYSSVRIGKTSGSEIGTVHP</sequence>